<name>A0ABW7SP98_9ACTN</name>
<organism evidence="3 4">
    <name type="scientific">Micromonospora rubida</name>
    <dbReference type="NCBI Taxonomy" id="2697657"/>
    <lineage>
        <taxon>Bacteria</taxon>
        <taxon>Bacillati</taxon>
        <taxon>Actinomycetota</taxon>
        <taxon>Actinomycetes</taxon>
        <taxon>Micromonosporales</taxon>
        <taxon>Micromonosporaceae</taxon>
        <taxon>Micromonospora</taxon>
    </lineage>
</organism>
<feature type="domain" description="EccD-like transmembrane" evidence="2">
    <location>
        <begin position="119"/>
        <end position="453"/>
    </location>
</feature>
<gene>
    <name evidence="3" type="ORF">ACH4OY_13885</name>
</gene>
<feature type="transmembrane region" description="Helical" evidence="1">
    <location>
        <begin position="141"/>
        <end position="161"/>
    </location>
</feature>
<comment type="caution">
    <text evidence="3">The sequence shown here is derived from an EMBL/GenBank/DDBJ whole genome shotgun (WGS) entry which is preliminary data.</text>
</comment>
<feature type="transmembrane region" description="Helical" evidence="1">
    <location>
        <begin position="114"/>
        <end position="135"/>
    </location>
</feature>
<keyword evidence="1" id="KW-0812">Transmembrane</keyword>
<evidence type="ECO:0000313" key="3">
    <source>
        <dbReference type="EMBL" id="MFI0793763.1"/>
    </source>
</evidence>
<feature type="transmembrane region" description="Helical" evidence="1">
    <location>
        <begin position="326"/>
        <end position="343"/>
    </location>
</feature>
<protein>
    <submittedName>
        <fullName evidence="3">EsaB/YukD family protein</fullName>
    </submittedName>
</protein>
<feature type="transmembrane region" description="Helical" evidence="1">
    <location>
        <begin position="352"/>
        <end position="375"/>
    </location>
</feature>
<evidence type="ECO:0000256" key="1">
    <source>
        <dbReference type="SAM" id="Phobius"/>
    </source>
</evidence>
<dbReference type="Pfam" id="PF08817">
    <property type="entry name" value="YukD"/>
    <property type="match status" value="1"/>
</dbReference>
<feature type="transmembrane region" description="Helical" evidence="1">
    <location>
        <begin position="198"/>
        <end position="218"/>
    </location>
</feature>
<sequence length="463" mass="46493">MLDRRSRVTVNGGGKRVDVALPSESPIGEYVAGLAELCGQTGGGLMAPAWSLAPAGGAPFSIESSLAEAGVADGQVLYLRDVARDPGTAPVVEDIEELVAADAQEQRVDARARGVLTVWIGAGWLTLVAAVVAARPHRNDLLAALGLVLVSIVVLCLGWVLNQKRARLPASACLAISLSAVPCLAAAGGLVGQSLGGGLFWCGVVLGANAGLLMALAATPEPAILAAEAALALAGTFAVVLVFLDADGTQIAAATVLAALLLVAVARPLAAAVAAWSTPMPKAAAGVAPATARLMLNARQLLALILVFPALALAGAFPVLALSRQGWSVGLAAVAGAALVIRARQVGFVSEVVLLAVPGAIGLFSVIGASGYRYLASGPSVLVLLLIGVAVVGVGVAVALASRPRAAAKEDGQTPFGPVVDTRDRGKFVETIGVVCLVLSATLALGVFGVFTELFTMGREMVG</sequence>
<feature type="transmembrane region" description="Helical" evidence="1">
    <location>
        <begin position="225"/>
        <end position="244"/>
    </location>
</feature>
<dbReference type="InterPro" id="IPR044049">
    <property type="entry name" value="EccD_transm"/>
</dbReference>
<evidence type="ECO:0000313" key="4">
    <source>
        <dbReference type="Proteomes" id="UP001611075"/>
    </source>
</evidence>
<keyword evidence="1" id="KW-1133">Transmembrane helix</keyword>
<proteinExistence type="predicted"/>
<feature type="transmembrane region" description="Helical" evidence="1">
    <location>
        <begin position="381"/>
        <end position="401"/>
    </location>
</feature>
<dbReference type="RefSeq" id="WP_396679488.1">
    <property type="nucleotide sequence ID" value="NZ_JBIRPU010000008.1"/>
</dbReference>
<dbReference type="EMBL" id="JBIRPU010000008">
    <property type="protein sequence ID" value="MFI0793763.1"/>
    <property type="molecule type" value="Genomic_DNA"/>
</dbReference>
<dbReference type="Proteomes" id="UP001611075">
    <property type="component" value="Unassembled WGS sequence"/>
</dbReference>
<dbReference type="InterPro" id="IPR024962">
    <property type="entry name" value="YukD-like"/>
</dbReference>
<keyword evidence="1" id="KW-0472">Membrane</keyword>
<reference evidence="3 4" key="1">
    <citation type="submission" date="2024-10" db="EMBL/GenBank/DDBJ databases">
        <title>The Natural Products Discovery Center: Release of the First 8490 Sequenced Strains for Exploring Actinobacteria Biosynthetic Diversity.</title>
        <authorList>
            <person name="Kalkreuter E."/>
            <person name="Kautsar S.A."/>
            <person name="Yang D."/>
            <person name="Bader C.D."/>
            <person name="Teijaro C.N."/>
            <person name="Fluegel L."/>
            <person name="Davis C.M."/>
            <person name="Simpson J.R."/>
            <person name="Lauterbach L."/>
            <person name="Steele A.D."/>
            <person name="Gui C."/>
            <person name="Meng S."/>
            <person name="Li G."/>
            <person name="Viehrig K."/>
            <person name="Ye F."/>
            <person name="Su P."/>
            <person name="Kiefer A.F."/>
            <person name="Nichols A."/>
            <person name="Cepeda A.J."/>
            <person name="Yan W."/>
            <person name="Fan B."/>
            <person name="Jiang Y."/>
            <person name="Adhikari A."/>
            <person name="Zheng C.-J."/>
            <person name="Schuster L."/>
            <person name="Cowan T.M."/>
            <person name="Smanski M.J."/>
            <person name="Chevrette M.G."/>
            <person name="De Carvalho L.P.S."/>
            <person name="Shen B."/>
        </authorList>
    </citation>
    <scope>NUCLEOTIDE SEQUENCE [LARGE SCALE GENOMIC DNA]</scope>
    <source>
        <strain evidence="3 4">NPDC021253</strain>
    </source>
</reference>
<feature type="transmembrane region" description="Helical" evidence="1">
    <location>
        <begin position="301"/>
        <end position="320"/>
    </location>
</feature>
<feature type="transmembrane region" description="Helical" evidence="1">
    <location>
        <begin position="250"/>
        <end position="276"/>
    </location>
</feature>
<keyword evidence="4" id="KW-1185">Reference proteome</keyword>
<evidence type="ECO:0000259" key="2">
    <source>
        <dbReference type="Pfam" id="PF19053"/>
    </source>
</evidence>
<feature type="transmembrane region" description="Helical" evidence="1">
    <location>
        <begin position="173"/>
        <end position="192"/>
    </location>
</feature>
<dbReference type="Pfam" id="PF19053">
    <property type="entry name" value="EccD"/>
    <property type="match status" value="1"/>
</dbReference>
<accession>A0ABW7SP98</accession>
<feature type="transmembrane region" description="Helical" evidence="1">
    <location>
        <begin position="432"/>
        <end position="451"/>
    </location>
</feature>
<dbReference type="Gene3D" id="3.10.20.90">
    <property type="entry name" value="Phosphatidylinositol 3-kinase Catalytic Subunit, Chain A, domain 1"/>
    <property type="match status" value="1"/>
</dbReference>